<keyword evidence="5" id="KW-0472">Membrane</keyword>
<keyword evidence="8" id="KW-1185">Reference proteome</keyword>
<dbReference type="InterPro" id="IPR005828">
    <property type="entry name" value="MFS_sugar_transport-like"/>
</dbReference>
<dbReference type="GO" id="GO:0022857">
    <property type="term" value="F:transmembrane transporter activity"/>
    <property type="evidence" value="ECO:0007669"/>
    <property type="project" value="InterPro"/>
</dbReference>
<organism evidence="7 8">
    <name type="scientific">Sphaerobolus stellatus (strain SS14)</name>
    <dbReference type="NCBI Taxonomy" id="990650"/>
    <lineage>
        <taxon>Eukaryota</taxon>
        <taxon>Fungi</taxon>
        <taxon>Dikarya</taxon>
        <taxon>Basidiomycota</taxon>
        <taxon>Agaricomycotina</taxon>
        <taxon>Agaricomycetes</taxon>
        <taxon>Phallomycetidae</taxon>
        <taxon>Geastrales</taxon>
        <taxon>Sphaerobolaceae</taxon>
        <taxon>Sphaerobolus</taxon>
    </lineage>
</organism>
<evidence type="ECO:0000256" key="1">
    <source>
        <dbReference type="ARBA" id="ARBA00004141"/>
    </source>
</evidence>
<reference evidence="7 8" key="1">
    <citation type="submission" date="2014-06" db="EMBL/GenBank/DDBJ databases">
        <title>Evolutionary Origins and Diversification of the Mycorrhizal Mutualists.</title>
        <authorList>
            <consortium name="DOE Joint Genome Institute"/>
            <consortium name="Mycorrhizal Genomics Consortium"/>
            <person name="Kohler A."/>
            <person name="Kuo A."/>
            <person name="Nagy L.G."/>
            <person name="Floudas D."/>
            <person name="Copeland A."/>
            <person name="Barry K.W."/>
            <person name="Cichocki N."/>
            <person name="Veneault-Fourrey C."/>
            <person name="LaButti K."/>
            <person name="Lindquist E.A."/>
            <person name="Lipzen A."/>
            <person name="Lundell T."/>
            <person name="Morin E."/>
            <person name="Murat C."/>
            <person name="Riley R."/>
            <person name="Ohm R."/>
            <person name="Sun H."/>
            <person name="Tunlid A."/>
            <person name="Henrissat B."/>
            <person name="Grigoriev I.V."/>
            <person name="Hibbett D.S."/>
            <person name="Martin F."/>
        </authorList>
    </citation>
    <scope>NUCLEOTIDE SEQUENCE [LARGE SCALE GENOMIC DNA]</scope>
    <source>
        <strain evidence="7 8">SS14</strain>
    </source>
</reference>
<evidence type="ECO:0000259" key="6">
    <source>
        <dbReference type="PROSITE" id="PS50850"/>
    </source>
</evidence>
<sequence>MSDTHSSDIQKSQDYSLAQRRRAALEQVDRAGFNRFHVKVCFVAGVGFFTDAYDLFAINIASTMIGNVYGPSTSKSTGASLSANQDLGLKVASPVGTLIGQLLFGWLADIVGRKRMCE</sequence>
<dbReference type="InterPro" id="IPR020846">
    <property type="entry name" value="MFS_dom"/>
</dbReference>
<proteinExistence type="predicted"/>
<accession>A0A0C9V0K0</accession>
<dbReference type="GO" id="GO:0016020">
    <property type="term" value="C:membrane"/>
    <property type="evidence" value="ECO:0007669"/>
    <property type="project" value="UniProtKB-SubCell"/>
</dbReference>
<dbReference type="Proteomes" id="UP000054279">
    <property type="component" value="Unassembled WGS sequence"/>
</dbReference>
<evidence type="ECO:0000256" key="2">
    <source>
        <dbReference type="ARBA" id="ARBA00022448"/>
    </source>
</evidence>
<evidence type="ECO:0000256" key="5">
    <source>
        <dbReference type="ARBA" id="ARBA00023136"/>
    </source>
</evidence>
<dbReference type="PANTHER" id="PTHR23511:SF34">
    <property type="entry name" value="SYNAPTIC VESICLE GLYCOPROTEIN 2"/>
    <property type="match status" value="1"/>
</dbReference>
<keyword evidence="3" id="KW-0812">Transmembrane</keyword>
<name>A0A0C9V0K0_SPHS4</name>
<dbReference type="PROSITE" id="PS50850">
    <property type="entry name" value="MFS"/>
    <property type="match status" value="1"/>
</dbReference>
<gene>
    <name evidence="7" type="ORF">M422DRAFT_181095</name>
</gene>
<dbReference type="HOGENOM" id="CLU_147781_1_0_1"/>
<dbReference type="PANTHER" id="PTHR23511">
    <property type="entry name" value="SYNAPTIC VESICLE GLYCOPROTEIN 2"/>
    <property type="match status" value="1"/>
</dbReference>
<protein>
    <recommendedName>
        <fullName evidence="6">Major facilitator superfamily (MFS) profile domain-containing protein</fullName>
    </recommendedName>
</protein>
<dbReference type="InterPro" id="IPR036259">
    <property type="entry name" value="MFS_trans_sf"/>
</dbReference>
<dbReference type="OrthoDB" id="433512at2759"/>
<evidence type="ECO:0000256" key="3">
    <source>
        <dbReference type="ARBA" id="ARBA00022692"/>
    </source>
</evidence>
<dbReference type="Pfam" id="PF00083">
    <property type="entry name" value="Sugar_tr"/>
    <property type="match status" value="1"/>
</dbReference>
<dbReference type="SUPFAM" id="SSF103473">
    <property type="entry name" value="MFS general substrate transporter"/>
    <property type="match status" value="1"/>
</dbReference>
<comment type="subcellular location">
    <subcellularLocation>
        <location evidence="1">Membrane</location>
        <topology evidence="1">Multi-pass membrane protein</topology>
    </subcellularLocation>
</comment>
<feature type="domain" description="Major facilitator superfamily (MFS) profile" evidence="6">
    <location>
        <begin position="40"/>
        <end position="118"/>
    </location>
</feature>
<keyword evidence="4" id="KW-1133">Transmembrane helix</keyword>
<dbReference type="Gene3D" id="1.20.1250.20">
    <property type="entry name" value="MFS general substrate transporter like domains"/>
    <property type="match status" value="1"/>
</dbReference>
<evidence type="ECO:0000256" key="4">
    <source>
        <dbReference type="ARBA" id="ARBA00022989"/>
    </source>
</evidence>
<dbReference type="EMBL" id="KN837191">
    <property type="protein sequence ID" value="KIJ35157.1"/>
    <property type="molecule type" value="Genomic_DNA"/>
</dbReference>
<dbReference type="AlphaFoldDB" id="A0A0C9V0K0"/>
<evidence type="ECO:0000313" key="7">
    <source>
        <dbReference type="EMBL" id="KIJ35157.1"/>
    </source>
</evidence>
<evidence type="ECO:0000313" key="8">
    <source>
        <dbReference type="Proteomes" id="UP000054279"/>
    </source>
</evidence>
<keyword evidence="2" id="KW-0813">Transport</keyword>